<dbReference type="InterPro" id="IPR010982">
    <property type="entry name" value="Lambda_DNA-bd_dom_sf"/>
</dbReference>
<keyword evidence="3" id="KW-0804">Transcription</keyword>
<dbReference type="EMBL" id="SJDT01000002">
    <property type="protein sequence ID" value="TBW22800.1"/>
    <property type="molecule type" value="Genomic_DNA"/>
</dbReference>
<keyword evidence="2" id="KW-0238">DNA-binding</keyword>
<dbReference type="SMART" id="SM00354">
    <property type="entry name" value="HTH_LACI"/>
    <property type="match status" value="1"/>
</dbReference>
<keyword evidence="6" id="KW-1185">Reference proteome</keyword>
<dbReference type="SUPFAM" id="SSF53822">
    <property type="entry name" value="Periplasmic binding protein-like I"/>
    <property type="match status" value="1"/>
</dbReference>
<dbReference type="Gene3D" id="3.40.50.2300">
    <property type="match status" value="2"/>
</dbReference>
<evidence type="ECO:0000259" key="4">
    <source>
        <dbReference type="PROSITE" id="PS50932"/>
    </source>
</evidence>
<evidence type="ECO:0000256" key="2">
    <source>
        <dbReference type="ARBA" id="ARBA00023125"/>
    </source>
</evidence>
<gene>
    <name evidence="5" type="ORF">EZJ44_02535</name>
</gene>
<dbReference type="GO" id="GO:0003700">
    <property type="term" value="F:DNA-binding transcription factor activity"/>
    <property type="evidence" value="ECO:0007669"/>
    <property type="project" value="TreeGrafter"/>
</dbReference>
<dbReference type="AlphaFoldDB" id="A0A4Q9V132"/>
<dbReference type="CDD" id="cd01392">
    <property type="entry name" value="HTH_LacI"/>
    <property type="match status" value="1"/>
</dbReference>
<dbReference type="InterPro" id="IPR000843">
    <property type="entry name" value="HTH_LacI"/>
</dbReference>
<proteinExistence type="predicted"/>
<evidence type="ECO:0000313" key="6">
    <source>
        <dbReference type="Proteomes" id="UP000293036"/>
    </source>
</evidence>
<dbReference type="Proteomes" id="UP000293036">
    <property type="component" value="Unassembled WGS sequence"/>
</dbReference>
<dbReference type="RefSeq" id="WP_131279813.1">
    <property type="nucleotide sequence ID" value="NZ_JBHSLR010000009.1"/>
</dbReference>
<reference evidence="5 6" key="1">
    <citation type="submission" date="2019-02" db="EMBL/GenBank/DDBJ databases">
        <title>Arcanobacterium bovis sp. nov., isolated from the milk of a cow with mastitis.</title>
        <authorList>
            <person name="Sammra O."/>
            <person name="Foster G."/>
            <person name="Hassan A."/>
            <person name="Alssahen M."/>
            <person name="Laemmler C."/>
            <person name="Borowiak M."/>
            <person name="Malorny B."/>
            <person name="Abdulmawjood A."/>
        </authorList>
    </citation>
    <scope>NUCLEOTIDE SEQUENCE [LARGE SCALE GENOMIC DNA]</scope>
    <source>
        <strain evidence="5 6">C605018/01/1</strain>
    </source>
</reference>
<comment type="caution">
    <text evidence="5">The sequence shown here is derived from an EMBL/GenBank/DDBJ whole genome shotgun (WGS) entry which is preliminary data.</text>
</comment>
<evidence type="ECO:0000313" key="5">
    <source>
        <dbReference type="EMBL" id="TBW22800.1"/>
    </source>
</evidence>
<dbReference type="PANTHER" id="PTHR30146">
    <property type="entry name" value="LACI-RELATED TRANSCRIPTIONAL REPRESSOR"/>
    <property type="match status" value="1"/>
</dbReference>
<sequence length="346" mass="37492">MDRDNRISKPSQEGNAADIARTLGVSRAAVSYALNGKPGVSARTRQMILSLAEKKGMEIPQKALNWKTTKPLVGLILADLSNPFYQELGVAVSNRARWHGYDAYLSHTGDDPLELLTTVRAMASHHVDGIILTATQDGDAAVVQELRKWNIPYVQVSRKIPTVQGAFVGIDNKAASKDIALHMASHGYEKIALVVGPRRSSASNDRYAGYLDGLVESGIFVPQQWIVRTSLGIDGGLKAAQYLRSLDRGLPEAIICGSDAIALGIIQDFTAQGINIPADVAICGFDGVMSQRSADFSLTTVVQPVDDMAENAVMYLDDLIRNKAITPHEVICQYSLRIGNSCRCQL</sequence>
<evidence type="ECO:0000256" key="1">
    <source>
        <dbReference type="ARBA" id="ARBA00023015"/>
    </source>
</evidence>
<dbReference type="GO" id="GO:0000976">
    <property type="term" value="F:transcription cis-regulatory region binding"/>
    <property type="evidence" value="ECO:0007669"/>
    <property type="project" value="TreeGrafter"/>
</dbReference>
<dbReference type="Gene3D" id="1.10.260.40">
    <property type="entry name" value="lambda repressor-like DNA-binding domains"/>
    <property type="match status" value="1"/>
</dbReference>
<name>A0A4Q9V132_9ACTO</name>
<dbReference type="PANTHER" id="PTHR30146:SF109">
    <property type="entry name" value="HTH-TYPE TRANSCRIPTIONAL REGULATOR GALS"/>
    <property type="match status" value="1"/>
</dbReference>
<evidence type="ECO:0000256" key="3">
    <source>
        <dbReference type="ARBA" id="ARBA00023163"/>
    </source>
</evidence>
<dbReference type="Pfam" id="PF00532">
    <property type="entry name" value="Peripla_BP_1"/>
    <property type="match status" value="1"/>
</dbReference>
<organism evidence="5 6">
    <name type="scientific">Arcanobacterium bovis</name>
    <dbReference type="NCBI Taxonomy" id="2529275"/>
    <lineage>
        <taxon>Bacteria</taxon>
        <taxon>Bacillati</taxon>
        <taxon>Actinomycetota</taxon>
        <taxon>Actinomycetes</taxon>
        <taxon>Actinomycetales</taxon>
        <taxon>Actinomycetaceae</taxon>
        <taxon>Arcanobacterium</taxon>
    </lineage>
</organism>
<dbReference type="CDD" id="cd06267">
    <property type="entry name" value="PBP1_LacI_sugar_binding-like"/>
    <property type="match status" value="1"/>
</dbReference>
<protein>
    <submittedName>
        <fullName evidence="5">LacI family transcriptional regulator</fullName>
    </submittedName>
</protein>
<dbReference type="OrthoDB" id="3266689at2"/>
<feature type="domain" description="HTH lacI-type" evidence="4">
    <location>
        <begin position="17"/>
        <end position="54"/>
    </location>
</feature>
<accession>A0A4Q9V132</accession>
<dbReference type="InterPro" id="IPR028082">
    <property type="entry name" value="Peripla_BP_I"/>
</dbReference>
<dbReference type="Pfam" id="PF00356">
    <property type="entry name" value="LacI"/>
    <property type="match status" value="1"/>
</dbReference>
<dbReference type="PROSITE" id="PS50932">
    <property type="entry name" value="HTH_LACI_2"/>
    <property type="match status" value="1"/>
</dbReference>
<keyword evidence="1" id="KW-0805">Transcription regulation</keyword>
<dbReference type="SUPFAM" id="SSF47413">
    <property type="entry name" value="lambda repressor-like DNA-binding domains"/>
    <property type="match status" value="1"/>
</dbReference>
<dbReference type="InterPro" id="IPR001761">
    <property type="entry name" value="Peripla_BP/Lac1_sug-bd_dom"/>
</dbReference>